<dbReference type="EMBL" id="JANKHH010000003">
    <property type="protein sequence ID" value="MCR2833369.1"/>
    <property type="molecule type" value="Genomic_DNA"/>
</dbReference>
<keyword evidence="3" id="KW-1185">Reference proteome</keyword>
<dbReference type="Gene3D" id="2.40.70.10">
    <property type="entry name" value="Acid Proteases"/>
    <property type="match status" value="1"/>
</dbReference>
<feature type="transmembrane region" description="Helical" evidence="1">
    <location>
        <begin position="52"/>
        <end position="70"/>
    </location>
</feature>
<evidence type="ECO:0000313" key="3">
    <source>
        <dbReference type="Proteomes" id="UP001206067"/>
    </source>
</evidence>
<keyword evidence="1" id="KW-1133">Transmembrane helix</keyword>
<feature type="transmembrane region" description="Helical" evidence="1">
    <location>
        <begin position="20"/>
        <end position="40"/>
    </location>
</feature>
<dbReference type="GO" id="GO:0006508">
    <property type="term" value="P:proteolysis"/>
    <property type="evidence" value="ECO:0007669"/>
    <property type="project" value="UniProtKB-KW"/>
</dbReference>
<keyword evidence="2" id="KW-0645">Protease</keyword>
<dbReference type="Proteomes" id="UP001206067">
    <property type="component" value="Unassembled WGS sequence"/>
</dbReference>
<dbReference type="PROSITE" id="PS00141">
    <property type="entry name" value="ASP_PROTEASE"/>
    <property type="match status" value="1"/>
</dbReference>
<dbReference type="SUPFAM" id="SSF50630">
    <property type="entry name" value="Acid proteases"/>
    <property type="match status" value="1"/>
</dbReference>
<dbReference type="InterPro" id="IPR034122">
    <property type="entry name" value="Retropepsin-like_bacterial"/>
</dbReference>
<dbReference type="GO" id="GO:0008233">
    <property type="term" value="F:peptidase activity"/>
    <property type="evidence" value="ECO:0007669"/>
    <property type="project" value="UniProtKB-KW"/>
</dbReference>
<dbReference type="InterPro" id="IPR011969">
    <property type="entry name" value="Clan_AA_Asp_peptidase_C"/>
</dbReference>
<accession>A0ABT1XQ34</accession>
<dbReference type="RefSeq" id="WP_257595138.1">
    <property type="nucleotide sequence ID" value="NZ_JANKHH010000003.1"/>
</dbReference>
<organism evidence="2 3">
    <name type="scientific">Parerythrobacter lacustris</name>
    <dbReference type="NCBI Taxonomy" id="2969984"/>
    <lineage>
        <taxon>Bacteria</taxon>
        <taxon>Pseudomonadati</taxon>
        <taxon>Pseudomonadota</taxon>
        <taxon>Alphaproteobacteria</taxon>
        <taxon>Sphingomonadales</taxon>
        <taxon>Erythrobacteraceae</taxon>
        <taxon>Parerythrobacter</taxon>
    </lineage>
</organism>
<protein>
    <submittedName>
        <fullName evidence="2">TIGR02281 family clan AA aspartic protease</fullName>
        <ecNumber evidence="2">3.4.23.-</ecNumber>
    </submittedName>
</protein>
<keyword evidence="2" id="KW-0378">Hydrolase</keyword>
<comment type="caution">
    <text evidence="2">The sequence shown here is derived from an EMBL/GenBank/DDBJ whole genome shotgun (WGS) entry which is preliminary data.</text>
</comment>
<gene>
    <name evidence="2" type="ORF">NSO95_05385</name>
</gene>
<name>A0ABT1XQ34_9SPHN</name>
<keyword evidence="1" id="KW-0812">Transmembrane</keyword>
<evidence type="ECO:0000313" key="2">
    <source>
        <dbReference type="EMBL" id="MCR2833369.1"/>
    </source>
</evidence>
<dbReference type="InterPro" id="IPR001969">
    <property type="entry name" value="Aspartic_peptidase_AS"/>
</dbReference>
<proteinExistence type="predicted"/>
<dbReference type="Pfam" id="PF13975">
    <property type="entry name" value="gag-asp_proteas"/>
    <property type="match status" value="1"/>
</dbReference>
<sequence>MDVSEIWQAVADVIGLVPQSGLLIATVVAVLAGWAGSVMVGRDIPMGRLVRGTSTLALGGILILVVLQVSRFDSQFELALPQAGLPEQVVEGGETRIPLARDGHFWLKAEVNGESVNFMIDTGATLTAISSGTMDRAGIEKSFGRVPMRLSTANGTVAADVVTIDELRFGNVAARGLDAVTAEGFGETNVIGMNLLSRLKSWRVEDNTMILVPNNPQPVAEGSGEY</sequence>
<dbReference type="NCBIfam" id="TIGR02281">
    <property type="entry name" value="clan_AA_DTGA"/>
    <property type="match status" value="1"/>
</dbReference>
<keyword evidence="1" id="KW-0472">Membrane</keyword>
<evidence type="ECO:0000256" key="1">
    <source>
        <dbReference type="SAM" id="Phobius"/>
    </source>
</evidence>
<reference evidence="2 3" key="1">
    <citation type="submission" date="2022-08" db="EMBL/GenBank/DDBJ databases">
        <title>Polyphasic taxonomy analysis of Qipengyuania sp.RS5-5.</title>
        <authorList>
            <person name="Xamxidin M."/>
            <person name="Wu M."/>
        </authorList>
    </citation>
    <scope>NUCLEOTIDE SEQUENCE [LARGE SCALE GENOMIC DNA]</scope>
    <source>
        <strain evidence="2 3">RS5-5</strain>
    </source>
</reference>
<dbReference type="CDD" id="cd05483">
    <property type="entry name" value="retropepsin_like_bacteria"/>
    <property type="match status" value="1"/>
</dbReference>
<dbReference type="InterPro" id="IPR021109">
    <property type="entry name" value="Peptidase_aspartic_dom_sf"/>
</dbReference>
<dbReference type="EC" id="3.4.23.-" evidence="2"/>